<dbReference type="EMBL" id="CP001287">
    <property type="protein sequence ID" value="ACK64627.1"/>
    <property type="molecule type" value="Genomic_DNA"/>
</dbReference>
<protein>
    <recommendedName>
        <fullName evidence="4">DNRLRE domain-containing protein</fullName>
    </recommendedName>
</protein>
<dbReference type="RefSeq" id="WP_012593904.1">
    <property type="nucleotide sequence ID" value="NC_011726.1"/>
</dbReference>
<evidence type="ECO:0000313" key="3">
    <source>
        <dbReference type="Proteomes" id="UP000008204"/>
    </source>
</evidence>
<sequence>MIKQLHSIFLALLVAIFCLVTAATAQESQVLTPSKDNTLIEDATGSLSNGQGTLLFVGRTNQPQDSIRRGVIAFDIAKNIPKGSKITSVTLTLTLQKSPGGNQSIELHKLLKDWGEGTSNHPGGRGDVSTLGDATWIHNLYDTQFWSNLGGDFSSRISGVTVVGDQGNYTWQSTEQMVKDVQDWLDNPDQNFGWLLLGNETESRTVKGFASRETIESSAQPRLTVISKQ</sequence>
<evidence type="ECO:0000256" key="1">
    <source>
        <dbReference type="SAM" id="SignalP"/>
    </source>
</evidence>
<dbReference type="Proteomes" id="UP000008204">
    <property type="component" value="Chromosome"/>
</dbReference>
<name>B7JVQ6_RIPO1</name>
<organism evidence="2 3">
    <name type="scientific">Rippkaea orientalis (strain PCC 8801 / RF-1)</name>
    <name type="common">Cyanothece sp. (strain PCC 8801)</name>
    <dbReference type="NCBI Taxonomy" id="41431"/>
    <lineage>
        <taxon>Bacteria</taxon>
        <taxon>Bacillati</taxon>
        <taxon>Cyanobacteriota</taxon>
        <taxon>Cyanophyceae</taxon>
        <taxon>Oscillatoriophycideae</taxon>
        <taxon>Chroococcales</taxon>
        <taxon>Aphanothecaceae</taxon>
        <taxon>Rippkaea</taxon>
        <taxon>Rippkaea orientalis</taxon>
    </lineage>
</organism>
<dbReference type="STRING" id="41431.PCC8801_0536"/>
<dbReference type="AlphaFoldDB" id="B7JVQ6"/>
<evidence type="ECO:0008006" key="4">
    <source>
        <dbReference type="Google" id="ProtNLM"/>
    </source>
</evidence>
<gene>
    <name evidence="2" type="ordered locus">PCC8801_0536</name>
</gene>
<evidence type="ECO:0000313" key="2">
    <source>
        <dbReference type="EMBL" id="ACK64627.1"/>
    </source>
</evidence>
<feature type="chain" id="PRO_5002856132" description="DNRLRE domain-containing protein" evidence="1">
    <location>
        <begin position="26"/>
        <end position="229"/>
    </location>
</feature>
<dbReference type="HOGENOM" id="CLU_1208140_0_0_3"/>
<keyword evidence="3" id="KW-1185">Reference proteome</keyword>
<feature type="signal peptide" evidence="1">
    <location>
        <begin position="1"/>
        <end position="25"/>
    </location>
</feature>
<dbReference type="OrthoDB" id="9154498at2"/>
<keyword evidence="1" id="KW-0732">Signal</keyword>
<dbReference type="NCBIfam" id="NF033679">
    <property type="entry name" value="DNRLRE_dom"/>
    <property type="match status" value="1"/>
</dbReference>
<dbReference type="KEGG" id="cyp:PCC8801_0536"/>
<reference evidence="3" key="1">
    <citation type="journal article" date="2011" name="MBio">
        <title>Novel metabolic attributes of the genus Cyanothece, comprising a group of unicellular nitrogen-fixing Cyanobacteria.</title>
        <authorList>
            <person name="Bandyopadhyay A."/>
            <person name="Elvitigala T."/>
            <person name="Welsh E."/>
            <person name="Stockel J."/>
            <person name="Liberton M."/>
            <person name="Min H."/>
            <person name="Sherman L.A."/>
            <person name="Pakrasi H.B."/>
        </authorList>
    </citation>
    <scope>NUCLEOTIDE SEQUENCE [LARGE SCALE GENOMIC DNA]</scope>
    <source>
        <strain evidence="3">PCC 8801</strain>
    </source>
</reference>
<accession>B7JVQ6</accession>
<proteinExistence type="predicted"/>